<gene>
    <name evidence="3" type="ORF">BO71DRAFT_191395</name>
</gene>
<dbReference type="EMBL" id="KZ825845">
    <property type="protein sequence ID" value="PYH95950.1"/>
    <property type="molecule type" value="Genomic_DNA"/>
</dbReference>
<evidence type="ECO:0008006" key="5">
    <source>
        <dbReference type="Google" id="ProtNLM"/>
    </source>
</evidence>
<evidence type="ECO:0000256" key="1">
    <source>
        <dbReference type="SAM" id="MobiDB-lite"/>
    </source>
</evidence>
<sequence length="170" mass="18384">MDLITTNSSSSLAETDPLFYLCWRRQACGYCLKGDIPCSWCASSTCVPNPTHFPILAPLASEGICPLGSDERWELRALPFGCQVSTITFLTGVGSVVGTLAGLGILVLVAWVVRVVGKKWREGKYLGGTGWRGSYRWLGLRGVPVVEPDEEEDGGNHVEDERRPLLGGTG</sequence>
<evidence type="ECO:0000313" key="3">
    <source>
        <dbReference type="EMBL" id="PYH95950.1"/>
    </source>
</evidence>
<evidence type="ECO:0000313" key="4">
    <source>
        <dbReference type="Proteomes" id="UP000247810"/>
    </source>
</evidence>
<protein>
    <recommendedName>
        <fullName evidence="5">PSI domain-containing protein</fullName>
    </recommendedName>
</protein>
<feature type="compositionally biased region" description="Basic and acidic residues" evidence="1">
    <location>
        <begin position="154"/>
        <end position="164"/>
    </location>
</feature>
<keyword evidence="2" id="KW-1133">Transmembrane helix</keyword>
<feature type="transmembrane region" description="Helical" evidence="2">
    <location>
        <begin position="87"/>
        <end position="113"/>
    </location>
</feature>
<evidence type="ECO:0000256" key="2">
    <source>
        <dbReference type="SAM" id="Phobius"/>
    </source>
</evidence>
<accession>A0A319DET1</accession>
<dbReference type="OrthoDB" id="5427091at2759"/>
<keyword evidence="2" id="KW-0812">Transmembrane</keyword>
<name>A0A319DET1_9EURO</name>
<reference evidence="3 4" key="1">
    <citation type="submission" date="2018-02" db="EMBL/GenBank/DDBJ databases">
        <title>The genomes of Aspergillus section Nigri reveals drivers in fungal speciation.</title>
        <authorList>
            <consortium name="DOE Joint Genome Institute"/>
            <person name="Vesth T.C."/>
            <person name="Nybo J."/>
            <person name="Theobald S."/>
            <person name="Brandl J."/>
            <person name="Frisvad J.C."/>
            <person name="Nielsen K.F."/>
            <person name="Lyhne E.K."/>
            <person name="Kogle M.E."/>
            <person name="Kuo A."/>
            <person name="Riley R."/>
            <person name="Clum A."/>
            <person name="Nolan M."/>
            <person name="Lipzen A."/>
            <person name="Salamov A."/>
            <person name="Henrissat B."/>
            <person name="Wiebenga A."/>
            <person name="De vries R.P."/>
            <person name="Grigoriev I.V."/>
            <person name="Mortensen U.H."/>
            <person name="Andersen M.R."/>
            <person name="Baker S.E."/>
        </authorList>
    </citation>
    <scope>NUCLEOTIDE SEQUENCE [LARGE SCALE GENOMIC DNA]</scope>
    <source>
        <strain evidence="3 4">CBS 707.79</strain>
    </source>
</reference>
<keyword evidence="2" id="KW-0472">Membrane</keyword>
<dbReference type="STRING" id="1448320.A0A319DET1"/>
<dbReference type="VEuPathDB" id="FungiDB:BO71DRAFT_191395"/>
<organism evidence="3 4">
    <name type="scientific">Aspergillus ellipticus CBS 707.79</name>
    <dbReference type="NCBI Taxonomy" id="1448320"/>
    <lineage>
        <taxon>Eukaryota</taxon>
        <taxon>Fungi</taxon>
        <taxon>Dikarya</taxon>
        <taxon>Ascomycota</taxon>
        <taxon>Pezizomycotina</taxon>
        <taxon>Eurotiomycetes</taxon>
        <taxon>Eurotiomycetidae</taxon>
        <taxon>Eurotiales</taxon>
        <taxon>Aspergillaceae</taxon>
        <taxon>Aspergillus</taxon>
        <taxon>Aspergillus subgen. Circumdati</taxon>
    </lineage>
</organism>
<proteinExistence type="predicted"/>
<dbReference type="AlphaFoldDB" id="A0A319DET1"/>
<dbReference type="Proteomes" id="UP000247810">
    <property type="component" value="Unassembled WGS sequence"/>
</dbReference>
<feature type="region of interest" description="Disordered" evidence="1">
    <location>
        <begin position="146"/>
        <end position="170"/>
    </location>
</feature>
<keyword evidence="4" id="KW-1185">Reference proteome</keyword>